<comment type="caution">
    <text evidence="1">The sequence shown here is derived from an EMBL/GenBank/DDBJ whole genome shotgun (WGS) entry which is preliminary data.</text>
</comment>
<evidence type="ECO:0000313" key="2">
    <source>
        <dbReference type="Proteomes" id="UP000178908"/>
    </source>
</evidence>
<protein>
    <submittedName>
        <fullName evidence="1">Uncharacterized protein</fullName>
    </submittedName>
</protein>
<proteinExistence type="predicted"/>
<dbReference type="Proteomes" id="UP000178908">
    <property type="component" value="Unassembled WGS sequence"/>
</dbReference>
<evidence type="ECO:0000313" key="1">
    <source>
        <dbReference type="EMBL" id="OGN10115.1"/>
    </source>
</evidence>
<reference evidence="1 2" key="1">
    <citation type="journal article" date="2016" name="Nat. Commun.">
        <title>Thousands of microbial genomes shed light on interconnected biogeochemical processes in an aquifer system.</title>
        <authorList>
            <person name="Anantharaman K."/>
            <person name="Brown C.T."/>
            <person name="Hug L.A."/>
            <person name="Sharon I."/>
            <person name="Castelle C.J."/>
            <person name="Probst A.J."/>
            <person name="Thomas B.C."/>
            <person name="Singh A."/>
            <person name="Wilkins M.J."/>
            <person name="Karaoz U."/>
            <person name="Brodie E.L."/>
            <person name="Williams K.H."/>
            <person name="Hubbard S.S."/>
            <person name="Banfield J.F."/>
        </authorList>
    </citation>
    <scope>NUCLEOTIDE SEQUENCE [LARGE SCALE GENOMIC DNA]</scope>
</reference>
<dbReference type="AlphaFoldDB" id="A0A1F8FAE6"/>
<name>A0A1F8FAE6_9BACT</name>
<accession>A0A1F8FAE6</accession>
<gene>
    <name evidence="1" type="ORF">A3C61_01175</name>
</gene>
<sequence>MYRIDNGGSLTFRAQGKPKEFPSESIPELKNMLNPEFSAGQVFAGLTEEELKVQAEQLVANLSDEDIETIVKQSGLDEEQAKTIQTGLIGRKHFLVTRFNLKQKSVERIPIAIEKLKEQLEQLSTLELRPRVGILTDTDKIENQEIDIIDASDIGRYEINFKLTAHHWKTVLANLRKMRDSQNPDFIFSKSTGFSESTGENTIYYTKTAKPLSSTERQKDIVHRYHEDNTFRVASALTIKKGNILIKISTAGESDFGYYGHNRSAFGVVHIEIPNEDGLSSEEMEEKINNIFKDILQVETGLTTPPLEAEKTYKKARYAWLHKLDSSELVPEEVSSKLTREEVISGYFTFVEKDAHKKYQQISPYAVYHSLCSPSTLPKLIRAGGLLSTHERYRRGLLFSGLSSSKDLESGGGDSVFTRLVTSEGVKGRSTLSGVASNDGTIIFHPRILDRTDWYAYSSDNYGKTSTEEFSRRQSPRQVFSEQENSGYNHSNEQMFRCGISTNDILAIAVTDEEGLINLRHVLHIDGIDTLNDRPIEEMIVIAKTHDDAINISGGKSENLMTLAKFLREDPDRVLEIEIQPITDLIDNLHHTTRMWIDYATTIREYDSSNEEAYEYITPNRVSNRLEELLNLMNTNLIKYIQDHYRDPKLFKIPEKNKMELLEKIRLLLKSVGDFIEILRTRKADMVLGDSLDFFEHKIVEIETQSVSFINSIKEF</sequence>
<organism evidence="1 2">
    <name type="scientific">Candidatus Yanofskybacteria bacterium RIFCSPHIGHO2_02_FULL_39_10</name>
    <dbReference type="NCBI Taxonomy" id="1802674"/>
    <lineage>
        <taxon>Bacteria</taxon>
        <taxon>Candidatus Yanofskyibacteriota</taxon>
    </lineage>
</organism>
<dbReference type="EMBL" id="MGJO01000002">
    <property type="protein sequence ID" value="OGN10115.1"/>
    <property type="molecule type" value="Genomic_DNA"/>
</dbReference>